<protein>
    <submittedName>
        <fullName evidence="1">Uncharacterized protein</fullName>
    </submittedName>
</protein>
<sequence>MATSNNSKGKVRPLIAITIFLAVISCSKKEPLSDSCKDIIESDSFYYALPLSVQQYKQMYRLENYLTAGTDSVQTIDFDCAVIVNPTNEQVGELKKMQGQDFEENAKIDTRHREAARCMIESRGIQTLTATGQFIRFTSKNQTWHLDVQRDMLPDWKLILYKEGNAPLILPGLTLTMEDVDQYFKNVGR</sequence>
<dbReference type="RefSeq" id="WP_254169722.1">
    <property type="nucleotide sequence ID" value="NZ_JAHESF010000055.1"/>
</dbReference>
<dbReference type="EMBL" id="JAHESF010000055">
    <property type="protein sequence ID" value="MBT1701035.1"/>
    <property type="molecule type" value="Genomic_DNA"/>
</dbReference>
<name>A0AAP2GSD9_9BACT</name>
<accession>A0AAP2GSD9</accession>
<organism evidence="1 2">
    <name type="scientific">Chryseosolibacter histidini</name>
    <dbReference type="NCBI Taxonomy" id="2782349"/>
    <lineage>
        <taxon>Bacteria</taxon>
        <taxon>Pseudomonadati</taxon>
        <taxon>Bacteroidota</taxon>
        <taxon>Cytophagia</taxon>
        <taxon>Cytophagales</taxon>
        <taxon>Chryseotaleaceae</taxon>
        <taxon>Chryseosolibacter</taxon>
    </lineage>
</organism>
<evidence type="ECO:0000313" key="1">
    <source>
        <dbReference type="EMBL" id="MBT1701035.1"/>
    </source>
</evidence>
<proteinExistence type="predicted"/>
<comment type="caution">
    <text evidence="1">The sequence shown here is derived from an EMBL/GenBank/DDBJ whole genome shotgun (WGS) entry which is preliminary data.</text>
</comment>
<keyword evidence="2" id="KW-1185">Reference proteome</keyword>
<reference evidence="1 2" key="1">
    <citation type="submission" date="2021-05" db="EMBL/GenBank/DDBJ databases">
        <title>A Polyphasic approach of four new species of the genus Ohtaekwangia: Ohtaekwangia histidinii sp. nov., Ohtaekwangia cretensis sp. nov., Ohtaekwangia indiensis sp. nov., Ohtaekwangia reichenbachii sp. nov. from diverse environment.</title>
        <authorList>
            <person name="Octaviana S."/>
        </authorList>
    </citation>
    <scope>NUCLEOTIDE SEQUENCE [LARGE SCALE GENOMIC DNA]</scope>
    <source>
        <strain evidence="1 2">PWU4</strain>
    </source>
</reference>
<gene>
    <name evidence="1" type="ORF">KK083_29350</name>
</gene>
<dbReference type="AlphaFoldDB" id="A0AAP2GSD9"/>
<evidence type="ECO:0000313" key="2">
    <source>
        <dbReference type="Proteomes" id="UP001319200"/>
    </source>
</evidence>
<dbReference type="Proteomes" id="UP001319200">
    <property type="component" value="Unassembled WGS sequence"/>
</dbReference>